<evidence type="ECO:0000313" key="6">
    <source>
        <dbReference type="EMBL" id="KAD2394145.1"/>
    </source>
</evidence>
<organism evidence="6 7">
    <name type="scientific">Mikania micrantha</name>
    <name type="common">bitter vine</name>
    <dbReference type="NCBI Taxonomy" id="192012"/>
    <lineage>
        <taxon>Eukaryota</taxon>
        <taxon>Viridiplantae</taxon>
        <taxon>Streptophyta</taxon>
        <taxon>Embryophyta</taxon>
        <taxon>Tracheophyta</taxon>
        <taxon>Spermatophyta</taxon>
        <taxon>Magnoliopsida</taxon>
        <taxon>eudicotyledons</taxon>
        <taxon>Gunneridae</taxon>
        <taxon>Pentapetalae</taxon>
        <taxon>asterids</taxon>
        <taxon>campanulids</taxon>
        <taxon>Asterales</taxon>
        <taxon>Asteraceae</taxon>
        <taxon>Asteroideae</taxon>
        <taxon>Heliantheae alliance</taxon>
        <taxon>Eupatorieae</taxon>
        <taxon>Mikania</taxon>
    </lineage>
</organism>
<dbReference type="EMBL" id="SZYD01000019">
    <property type="protein sequence ID" value="KAD2394145.1"/>
    <property type="molecule type" value="Genomic_DNA"/>
</dbReference>
<dbReference type="Gene3D" id="3.30.60.20">
    <property type="match status" value="1"/>
</dbReference>
<dbReference type="InterPro" id="IPR053192">
    <property type="entry name" value="Vacuole_Formation_Reg"/>
</dbReference>
<dbReference type="InterPro" id="IPR004146">
    <property type="entry name" value="DC1"/>
</dbReference>
<keyword evidence="2" id="KW-0677">Repeat</keyword>
<dbReference type="InterPro" id="IPR002219">
    <property type="entry name" value="PKC_DAG/PE"/>
</dbReference>
<dbReference type="SUPFAM" id="SSF57889">
    <property type="entry name" value="Cysteine-rich domain"/>
    <property type="match status" value="3"/>
</dbReference>
<name>A0A5N6LPN3_9ASTR</name>
<evidence type="ECO:0000256" key="1">
    <source>
        <dbReference type="ARBA" id="ARBA00022723"/>
    </source>
</evidence>
<evidence type="ECO:0000256" key="4">
    <source>
        <dbReference type="ARBA" id="ARBA00022833"/>
    </source>
</evidence>
<dbReference type="InterPro" id="IPR001965">
    <property type="entry name" value="Znf_PHD"/>
</dbReference>
<feature type="domain" description="Phorbol-ester/DAG-type" evidence="5">
    <location>
        <begin position="165"/>
        <end position="215"/>
    </location>
</feature>
<keyword evidence="7" id="KW-1185">Reference proteome</keyword>
<comment type="caution">
    <text evidence="6">The sequence shown here is derived from an EMBL/GenBank/DDBJ whole genome shotgun (WGS) entry which is preliminary data.</text>
</comment>
<dbReference type="Proteomes" id="UP000326396">
    <property type="component" value="Linkage Group LG9"/>
</dbReference>
<dbReference type="PROSITE" id="PS50081">
    <property type="entry name" value="ZF_DAG_PE_2"/>
    <property type="match status" value="1"/>
</dbReference>
<evidence type="ECO:0000313" key="7">
    <source>
        <dbReference type="Proteomes" id="UP000326396"/>
    </source>
</evidence>
<keyword evidence="4" id="KW-0862">Zinc</keyword>
<dbReference type="AlphaFoldDB" id="A0A5N6LPN3"/>
<dbReference type="PANTHER" id="PTHR32410:SF161">
    <property type="entry name" value="DC1, ZINC FINGER, RING_FYVE_PHD-TYPE-RELATED"/>
    <property type="match status" value="1"/>
</dbReference>
<reference evidence="6 7" key="1">
    <citation type="submission" date="2019-05" db="EMBL/GenBank/DDBJ databases">
        <title>Mikania micrantha, genome provides insights into the molecular mechanism of rapid growth.</title>
        <authorList>
            <person name="Liu B."/>
        </authorList>
    </citation>
    <scope>NUCLEOTIDE SEQUENCE [LARGE SCALE GENOMIC DNA]</scope>
    <source>
        <strain evidence="6">NLD-2019</strain>
        <tissue evidence="6">Leaf</tissue>
    </source>
</reference>
<evidence type="ECO:0000256" key="2">
    <source>
        <dbReference type="ARBA" id="ARBA00022737"/>
    </source>
</evidence>
<accession>A0A5N6LPN3</accession>
<evidence type="ECO:0000256" key="3">
    <source>
        <dbReference type="ARBA" id="ARBA00022771"/>
    </source>
</evidence>
<dbReference type="SMART" id="SM00249">
    <property type="entry name" value="PHD"/>
    <property type="match status" value="2"/>
</dbReference>
<dbReference type="InterPro" id="IPR046349">
    <property type="entry name" value="C1-like_sf"/>
</dbReference>
<dbReference type="PANTHER" id="PTHR32410">
    <property type="entry name" value="CYSTEINE/HISTIDINE-RICH C1 DOMAIN FAMILY PROTEIN"/>
    <property type="match status" value="1"/>
</dbReference>
<sequence length="350" mass="41000">MHLPPPDETLKELFSEEAYEETNITLKSHQHPLILVDAERNDIMTTTPTSSRITNRFIDLCNVCTRPIRDTMPFYKCTHTCDFVLHPWCTRLPAEIKGYHKDRFDPEHTLLLLTKVPNNHDMFRCSVCLKFCNGFVYHCDTCNLKLDVSCAFLNHYERFNYKLHQHILKITSSYERGDYCHLCLRRLMFEETSLSCSNCGFYIHAECGFLFPETIRHRYDKHLMTLTNGPVDNHVGDYFCEVCEEEFNPYGFFYHCQECSQSIHLGCVPLNPQRKAYFNALSREDNYYYGKLKLPGIQNIQSHPHPLKLLEVTNSDEPCAVCYMPFKESIILKCLQCGFAIHSFHEDIDE</sequence>
<dbReference type="OrthoDB" id="1884766at2759"/>
<keyword evidence="1" id="KW-0479">Metal-binding</keyword>
<protein>
    <recommendedName>
        <fullName evidence="5">Phorbol-ester/DAG-type domain-containing protein</fullName>
    </recommendedName>
</protein>
<gene>
    <name evidence="6" type="ORF">E3N88_41122</name>
</gene>
<proteinExistence type="predicted"/>
<dbReference type="GO" id="GO:0008270">
    <property type="term" value="F:zinc ion binding"/>
    <property type="evidence" value="ECO:0007669"/>
    <property type="project" value="UniProtKB-KW"/>
</dbReference>
<keyword evidence="3" id="KW-0863">Zinc-finger</keyword>
<dbReference type="Pfam" id="PF03107">
    <property type="entry name" value="C1_2"/>
    <property type="match status" value="4"/>
</dbReference>
<evidence type="ECO:0000259" key="5">
    <source>
        <dbReference type="PROSITE" id="PS50081"/>
    </source>
</evidence>